<accession>A0A182FY37</accession>
<dbReference type="VEuPathDB" id="VectorBase:AALB014543"/>
<sequence>MERKLLIVLCIITTILEICGALQVNPVQVSNIRPQVTTSRSIAGGNVLQIPEQVHTGSPHNERKKRALIFRPLFVYRQQEIKKQKRKEMRQQQQQQTAQTNKHKAPMPVRFYAQCYPYQHSK</sequence>
<name>A0A182FY37_ANOAL</name>
<evidence type="ECO:0000313" key="2">
    <source>
        <dbReference type="Proteomes" id="UP000069272"/>
    </source>
</evidence>
<dbReference type="EnsemblMetazoa" id="AALB014543-RA">
    <property type="protein sequence ID" value="AALB014543-PA"/>
    <property type="gene ID" value="AALB014543"/>
</dbReference>
<proteinExistence type="predicted"/>
<dbReference type="Proteomes" id="UP000069272">
    <property type="component" value="Chromosome 3L"/>
</dbReference>
<organism evidence="1 2">
    <name type="scientific">Anopheles albimanus</name>
    <name type="common">New world malaria mosquito</name>
    <dbReference type="NCBI Taxonomy" id="7167"/>
    <lineage>
        <taxon>Eukaryota</taxon>
        <taxon>Metazoa</taxon>
        <taxon>Ecdysozoa</taxon>
        <taxon>Arthropoda</taxon>
        <taxon>Hexapoda</taxon>
        <taxon>Insecta</taxon>
        <taxon>Pterygota</taxon>
        <taxon>Neoptera</taxon>
        <taxon>Endopterygota</taxon>
        <taxon>Diptera</taxon>
        <taxon>Nematocera</taxon>
        <taxon>Culicoidea</taxon>
        <taxon>Culicidae</taxon>
        <taxon>Anophelinae</taxon>
        <taxon>Anopheles</taxon>
    </lineage>
</organism>
<dbReference type="AlphaFoldDB" id="A0A182FY37"/>
<evidence type="ECO:0000313" key="1">
    <source>
        <dbReference type="EnsemblMetazoa" id="AALB014543-PA"/>
    </source>
</evidence>
<dbReference type="VEuPathDB" id="VectorBase:AALB20_029418"/>
<reference evidence="1 2" key="1">
    <citation type="journal article" date="2017" name="G3 (Bethesda)">
        <title>The Physical Genome Mapping of Anopheles albimanus Corrected Scaffold Misassemblies and Identified Interarm Rearrangements in Genus Anopheles.</title>
        <authorList>
            <person name="Artemov G.N."/>
            <person name="Peery A.N."/>
            <person name="Jiang X."/>
            <person name="Tu Z."/>
            <person name="Stegniy V.N."/>
            <person name="Sharakhova M.V."/>
            <person name="Sharakhov I.V."/>
        </authorList>
    </citation>
    <scope>NUCLEOTIDE SEQUENCE [LARGE SCALE GENOMIC DNA]</scope>
    <source>
        <strain evidence="1 2">ALBI9_A</strain>
    </source>
</reference>
<protein>
    <submittedName>
        <fullName evidence="1">Uncharacterized protein</fullName>
    </submittedName>
</protein>
<reference evidence="1" key="2">
    <citation type="submission" date="2022-08" db="UniProtKB">
        <authorList>
            <consortium name="EnsemblMetazoa"/>
        </authorList>
    </citation>
    <scope>IDENTIFICATION</scope>
    <source>
        <strain evidence="1">STECLA/ALBI9_A</strain>
    </source>
</reference>
<keyword evidence="2" id="KW-1185">Reference proteome</keyword>